<evidence type="ECO:0000259" key="4">
    <source>
        <dbReference type="Pfam" id="PF03160"/>
    </source>
</evidence>
<keyword evidence="2" id="KW-0677">Repeat</keyword>
<dbReference type="SUPFAM" id="SSF141072">
    <property type="entry name" value="CalX-like"/>
    <property type="match status" value="5"/>
</dbReference>
<dbReference type="InterPro" id="IPR038081">
    <property type="entry name" value="CalX-like_sf"/>
</dbReference>
<gene>
    <name evidence="5" type="ORF">DCC81_13365</name>
</gene>
<evidence type="ECO:0000313" key="6">
    <source>
        <dbReference type="Proteomes" id="UP000244450"/>
    </source>
</evidence>
<dbReference type="InterPro" id="IPR018247">
    <property type="entry name" value="EF_Hand_1_Ca_BS"/>
</dbReference>
<reference evidence="5 6" key="1">
    <citation type="submission" date="2018-04" db="EMBL/GenBank/DDBJ databases">
        <title>Chitinophaga fuyangensis sp. nov., isolated from soil in a chemical factory.</title>
        <authorList>
            <person name="Chen K."/>
        </authorList>
    </citation>
    <scope>NUCLEOTIDE SEQUENCE [LARGE SCALE GENOMIC DNA]</scope>
    <source>
        <strain evidence="5 6">LY-1</strain>
    </source>
</reference>
<proteinExistence type="predicted"/>
<sequence length="3185" mass="329615">MLLLTYPMKSKCAISSVVHAWGLGLLFLLCGLLGAVPVAAQAPVRIINPTGGGTGDPGLRIEVYADGSYHVYRDGKRETYEGSDKMSWETTPHNIRGPQTYIALADGYNSVPDPNENNLIALQPSWVSPIYGSGTAGNPWKVQIMGKAHQDNFRSGATDFYYTIILEYVKNNNYFYTNYLLYFTNGDLVDSDIYIFQTERVVMGADLTDLTALANSECVIGYKSSESDGDGPNPSVVAAYRSTSCGAGIPAPRSHVLKMNGGSNNGSQQRFRSYFVGNETGRMTLQENILQLLPNSIQSAPAAGTYVGISANKFFDNFMGDNKWEWTDPSADGYHRPSISTRMLTGYGTTPNDFDATPVGNAPTTFGSEPPKIGFLKSTVKVGEGNSGDVQYTGNMLYITSATALPAILTADLMLEIDGVSIPVANLDGNQAGTAADYKLSNGTLIKAFSNSTPTDTIKIPLDSFFITGNNILQYNRAVKLQLKSNYGMLQVDGGHDTCRVVIVDDEPRDISLTPLNTTIQEGDNPTVRASLPSGVTASSDLTINLHLNSLAHTSGFSIPPTVVIPGGSDHVDFTLTTVTDNIIERDDTLHISADGQIMGQNGTSTTDAVFMLKDKTHTIPANMQLTLGPASATVDKGLTGQTITASLPAGITTAIPINITLSQDAATTADPSSYSMPLQLRIDSGQASGTLTYNTRLDSIVYGPLVKHLVLNATAKDSAGNIYTTLNAIDLGINDKNWPMAHPVIAGRTAASIDEGNGSSTLWVGLPDGLVAGRDFAFAISTSSNLTSDQHTLTGMPADSVHITTGHSVDSFAVVSTVDDGIVGNDETVTFTAAANNLPVANNGSNTLNIVDKTVAGPPPTLTITAVSNALQEGQTTSLKIELDNNKTLTKALNVTFSLANGTTSAGDATLNTVTYTLPASTNNVTIPNVITANTDAIIEGNETFYVNATATGATVNVVADTLTITDKTRLTPAQTALIISAPAMPAAWTKGNTQTVTVSLPAGVSTQVPISISLTPNATSEVGAGNLVLPAMPLKIDSGATGVSFSVHVNTDLEVYGPLTRHLRLDGAVTDGALPAGAFAMDSVRADITDNNWPLAHPLVINKDTIAEGSGTYAATIILPDGLKAGRDLGFNITATNSLTTGKHTLTVPATVKINAGSTSASIGNFTVPADVIIGNNEDIAFTGAYNGTGNVTDAPVTPGGVHIKDATNASALTIALTASTSSLDEGQSSDVTVTLGGGMQLLQPLTITLTPQLAGTLTNGDFTLNTTTLTLPAGTSSKTFSNVLTAKTDNVLEVNETLKLSATVTSGPVVSIADLPFIIKDKTHSVAGATQLTVTPSATNVQKGGSITLTIALASPYTTETPIQSTFTWNNTSTTGSNAYTLGSNPVVISSGSSTTVTLTAKTDNIVYGPSLHSLNLDATATDAAGSVTINSISVTVSDNNWPLVHPLVISNGSITEGGAAYTNTITLPDGLVAGRDLDFNVSNTNGISTGAHLLAQPGAVKILSGSSSANIASISTPVDVYVGNDENVTYAATYTGTGAPADAPVTSGTLHISDATDATLNITLVPATTALSENNTPTGLTLTLGGGRKLVQPIKVALVPALSGTTTAADFTLVQDTLTLPANTNTTTFTGVLQANSDLVLEDTEPLLITANVVGQPAATVSDMHFTIHDLTHNSAANVVLNVAPAASALAKGNTTTLTISLPTGVTTEVPVSINFNYDAASSAASNAYTLNLPNPLVLSSGHSTTVTFQANADKIVYGPATRSVKLLTDAHDDVKNFTINNVVVAIIDNNWPLAHPLQLSKDTITEGGPAATLQLALPDNLVAGRDLDFSLAYTNGITLGKHTVTAPAAVKIPTGSGTAGVATLSTPVDAFIGNDEDITFTAAYNGSLGTPAEAPVNNGSLHITDATSASLDITLTAAKTTLDEDNSPVDVTVSINNGIILLQPLTINLAGVNSGTTTASDYTLLQSTLTLPAGSTSKTFTGVLQANSDAVLEADEALKIKGSLPAYPTATVADLDLTIHDLTHNNAANTVLTVTPAAGIVQKGSGTALNIALPTGITTEVPIRINLGYDATSSVSSSGYTLGSNPVVLATGNSTSTTLHFPSDKVLFWPLTYQLKLNASASDAVKPFSINNVTVNETDNNYPLQHPVLISNDTVAEGGIGTMTITLPDNLVAGHDMSFTVNAAGSLTLGTHGITAPATPVTITAGTSSATIANVSTTVDKYVGNDEDVTFSATGAFPVSDGILHIQDQSGSAMSLHLYASNSLDEGSKSQIGVQIENNLILLQPLTIRFTAVDSTTHPGDYTLLQSMVTIPAGEDSHTFADVLQANTDLILEGNEYMKLAGTVTSGQAITVPDVPFKIADLTHNNPANTVITLTPAAPTTWTKGDSRPLTVSLPAGVTTELPIVLNTAPTAASQLTAASYTLPAPITLGSGNDTVVTMQLLTDNYVYGPQTMHLQVSGSAVDPVFSSYTVSNADLDVADNNYATLGGLALILDASTITEGGAATKLTLALPGSLKAGRDLAFAIKAVSDLASHAHVIAWPTDSVHFAYGDHSVTVALPQAATDKVIGNNENITIAAAAAGFTVSGATLHIADATAADPVSGKVTLGSSAAGVLEGHSVQLTASLGTGVTATQDVVISLAANAASTASSADYSLPASITIPAGSSSASITLDANMDNILEPAELLRIIGTSTGLTVTSTDVQIDDATHLDPANTALQITIDSSSIIKGHSTKVTISFVNTSITTAQAFNIAVSAAGATTAATTDYNALPTALQMPAGAGSTSFTLQTLNNNLNETTVALVLAGNATGYTITNSNTVDILTVIQLTVQIVKTKDAAEPATDGAFTVQLPAGTVAAADITVTLNIDNTGATANFVTPPTQVTIPAGAGSITVPVVIKDDYILQGDGELTATVVTATSASGTILVDNTPAVMTITDDENAPTGPKAEARKIVIEKISDARKPASNGAFRIRFADARVSVAKDVQVSYAASGDAAPDADYHALPGTVVIPAFETEAVVNVVPILNDDVFKDVTATFTLDQVSSAMKSVNWNISDTAAFADILIRDNNGVPDTAMAIIGPNRWTDDTTRKIRVHPALSPNGDGVGNDAMYVENINKFPENEVTVFNRWGATVFHTRNYDNLDNNFAGRYNVNGSGNVPEGTYYYIIIINDHGKQERYTGFVVIRR</sequence>
<evidence type="ECO:0000256" key="1">
    <source>
        <dbReference type="ARBA" id="ARBA00022729"/>
    </source>
</evidence>
<dbReference type="GO" id="GO:0016020">
    <property type="term" value="C:membrane"/>
    <property type="evidence" value="ECO:0007669"/>
    <property type="project" value="InterPro"/>
</dbReference>
<evidence type="ECO:0000256" key="3">
    <source>
        <dbReference type="ARBA" id="ARBA00022837"/>
    </source>
</evidence>
<dbReference type="PROSITE" id="PS00018">
    <property type="entry name" value="EF_HAND_1"/>
    <property type="match status" value="1"/>
</dbReference>
<feature type="domain" description="Calx-beta" evidence="4">
    <location>
        <begin position="876"/>
        <end position="952"/>
    </location>
</feature>
<evidence type="ECO:0000313" key="5">
    <source>
        <dbReference type="EMBL" id="PUZ25290.1"/>
    </source>
</evidence>
<dbReference type="EMBL" id="QCYK01000002">
    <property type="protein sequence ID" value="PUZ25290.1"/>
    <property type="molecule type" value="Genomic_DNA"/>
</dbReference>
<dbReference type="OrthoDB" id="599434at2"/>
<dbReference type="GO" id="GO:0007154">
    <property type="term" value="P:cell communication"/>
    <property type="evidence" value="ECO:0007669"/>
    <property type="project" value="InterPro"/>
</dbReference>
<dbReference type="Gene3D" id="2.60.40.2030">
    <property type="match status" value="4"/>
</dbReference>
<dbReference type="Pfam" id="PF13585">
    <property type="entry name" value="CHU_C"/>
    <property type="match status" value="1"/>
</dbReference>
<feature type="domain" description="Calx-beta" evidence="4">
    <location>
        <begin position="2977"/>
        <end position="3067"/>
    </location>
</feature>
<dbReference type="Proteomes" id="UP000244450">
    <property type="component" value="Unassembled WGS sequence"/>
</dbReference>
<keyword evidence="1" id="KW-0732">Signal</keyword>
<evidence type="ECO:0000256" key="2">
    <source>
        <dbReference type="ARBA" id="ARBA00022737"/>
    </source>
</evidence>
<dbReference type="InterPro" id="IPR003644">
    <property type="entry name" value="Calx_beta"/>
</dbReference>
<name>A0A2T7BG82_9BACT</name>
<keyword evidence="6" id="KW-1185">Reference proteome</keyword>
<organism evidence="5 6">
    <name type="scientific">Chitinophaga parva</name>
    <dbReference type="NCBI Taxonomy" id="2169414"/>
    <lineage>
        <taxon>Bacteria</taxon>
        <taxon>Pseudomonadati</taxon>
        <taxon>Bacteroidota</taxon>
        <taxon>Chitinophagia</taxon>
        <taxon>Chitinophagales</taxon>
        <taxon>Chitinophagaceae</taxon>
        <taxon>Chitinophaga</taxon>
    </lineage>
</organism>
<dbReference type="Pfam" id="PF03160">
    <property type="entry name" value="Calx-beta"/>
    <property type="match status" value="2"/>
</dbReference>
<accession>A0A2T7BG82</accession>
<comment type="caution">
    <text evidence="5">The sequence shown here is derived from an EMBL/GenBank/DDBJ whole genome shotgun (WGS) entry which is preliminary data.</text>
</comment>
<keyword evidence="3" id="KW-0106">Calcium</keyword>
<protein>
    <recommendedName>
        <fullName evidence="4">Calx-beta domain-containing protein</fullName>
    </recommendedName>
</protein>